<dbReference type="InterPro" id="IPR018677">
    <property type="entry name" value="DUF2157"/>
</dbReference>
<evidence type="ECO:0000259" key="2">
    <source>
        <dbReference type="Pfam" id="PF09925"/>
    </source>
</evidence>
<feature type="transmembrane region" description="Helical" evidence="1">
    <location>
        <begin position="150"/>
        <end position="166"/>
    </location>
</feature>
<comment type="caution">
    <text evidence="3">The sequence shown here is derived from an EMBL/GenBank/DDBJ whole genome shotgun (WGS) entry which is preliminary data.</text>
</comment>
<evidence type="ECO:0000313" key="4">
    <source>
        <dbReference type="Proteomes" id="UP000308828"/>
    </source>
</evidence>
<dbReference type="AlphaFoldDB" id="A0A4S8P584"/>
<protein>
    <submittedName>
        <fullName evidence="3">DUF2157 domain-containing protein</fullName>
    </submittedName>
</protein>
<feature type="transmembrane region" description="Helical" evidence="1">
    <location>
        <begin position="255"/>
        <end position="276"/>
    </location>
</feature>
<name>A0A4S8P584_9HYPH</name>
<keyword evidence="1" id="KW-0812">Transmembrane</keyword>
<feature type="transmembrane region" description="Helical" evidence="1">
    <location>
        <begin position="282"/>
        <end position="301"/>
    </location>
</feature>
<feature type="transmembrane region" description="Helical" evidence="1">
    <location>
        <begin position="308"/>
        <end position="326"/>
    </location>
</feature>
<feature type="transmembrane region" description="Helical" evidence="1">
    <location>
        <begin position="178"/>
        <end position="197"/>
    </location>
</feature>
<feature type="domain" description="DUF2157" evidence="2">
    <location>
        <begin position="12"/>
        <end position="150"/>
    </location>
</feature>
<feature type="transmembrane region" description="Helical" evidence="1">
    <location>
        <begin position="332"/>
        <end position="354"/>
    </location>
</feature>
<dbReference type="EMBL" id="STGV01000001">
    <property type="protein sequence ID" value="THV25327.1"/>
    <property type="molecule type" value="Genomic_DNA"/>
</dbReference>
<keyword evidence="1" id="KW-1133">Transmembrane helix</keyword>
<dbReference type="Pfam" id="PF09925">
    <property type="entry name" value="DUF2157"/>
    <property type="match status" value="1"/>
</dbReference>
<dbReference type="OrthoDB" id="7353197at2"/>
<gene>
    <name evidence="3" type="ORF">FAA97_03780</name>
</gene>
<sequence>MYRGRLKRDLENWADRGFLDQAQAARLLADYDSRGGNFSLGGVLGLLAAVLLAAALLMLVAANWELIPRPARVIGIFVLIWACNVAGWLAHKRGATLVSAGALILAAASFGGGIAMIGQMYHLSGDAFSALFLWMAVTMGSAWLFGSGPLSGFAGLLAIAAFWTGLEDLGWSPEQQGLWAFWSPVAALAIGWLATATGAGRAKHFAWFLGFQWIWWYWLIDGDPGVGAGVAIASAGVFLAVAMPSRAQAVFQSQLGPSATFYPLLVALSALGSLHVTASGPLATAIVAVAILSLCIAAIALEGRGNGAVRYLAYAAFAAEILYLSYETIDSMLGTAAFFLLAGFIVAVIAFVVVRLERRFSSVPGQVSA</sequence>
<evidence type="ECO:0000313" key="3">
    <source>
        <dbReference type="EMBL" id="THV25327.1"/>
    </source>
</evidence>
<accession>A0A4S8P584</accession>
<keyword evidence="4" id="KW-1185">Reference proteome</keyword>
<dbReference type="Proteomes" id="UP000308828">
    <property type="component" value="Unassembled WGS sequence"/>
</dbReference>
<proteinExistence type="predicted"/>
<evidence type="ECO:0000256" key="1">
    <source>
        <dbReference type="SAM" id="Phobius"/>
    </source>
</evidence>
<keyword evidence="1" id="KW-0472">Membrane</keyword>
<dbReference type="RefSeq" id="WP_136597174.1">
    <property type="nucleotide sequence ID" value="NZ_STGV01000001.1"/>
</dbReference>
<feature type="transmembrane region" description="Helical" evidence="1">
    <location>
        <begin position="70"/>
        <end position="90"/>
    </location>
</feature>
<feature type="transmembrane region" description="Helical" evidence="1">
    <location>
        <begin position="43"/>
        <end position="64"/>
    </location>
</feature>
<feature type="transmembrane region" description="Helical" evidence="1">
    <location>
        <begin position="226"/>
        <end position="243"/>
    </location>
</feature>
<reference evidence="3 4" key="1">
    <citation type="submission" date="2019-04" db="EMBL/GenBank/DDBJ databases">
        <title>Genome sequence of strain shin9-1.</title>
        <authorList>
            <person name="Gao J."/>
            <person name="Sun J."/>
        </authorList>
    </citation>
    <scope>NUCLEOTIDE SEQUENCE [LARGE SCALE GENOMIC DNA]</scope>
    <source>
        <strain evidence="4">shin9-1</strain>
    </source>
</reference>
<feature type="transmembrane region" description="Helical" evidence="1">
    <location>
        <begin position="97"/>
        <end position="121"/>
    </location>
</feature>
<organism evidence="3 4">
    <name type="scientific">Peteryoungia ipomoeae</name>
    <dbReference type="NCBI Taxonomy" id="1210932"/>
    <lineage>
        <taxon>Bacteria</taxon>
        <taxon>Pseudomonadati</taxon>
        <taxon>Pseudomonadota</taxon>
        <taxon>Alphaproteobacteria</taxon>
        <taxon>Hyphomicrobiales</taxon>
        <taxon>Rhizobiaceae</taxon>
        <taxon>Peteryoungia</taxon>
    </lineage>
</organism>